<dbReference type="InterPro" id="IPR040256">
    <property type="entry name" value="At4g02000-like"/>
</dbReference>
<sequence length="151" mass="17557">MYDVGEYLGRFLEFDDDDPLGWTEFVRMKIWVDIRKPLRRGVLLATGPSSSKWIDMKYERLADFCFYCGRLDHTDRDCNFKEQDQEAEELTVFQYGPWLRATPRKKKPRSSCLKGKKRGSGWIALKVRHLSSVKASMILVLLKNFAGDGVN</sequence>
<feature type="domain" description="CCHC-type" evidence="2">
    <location>
        <begin position="65"/>
        <end position="78"/>
    </location>
</feature>
<name>A0A803L340_CHEQI</name>
<dbReference type="Proteomes" id="UP000596660">
    <property type="component" value="Unplaced"/>
</dbReference>
<dbReference type="EnsemblPlants" id="AUR62006279-RA">
    <property type="protein sequence ID" value="AUR62006279-RA:cds"/>
    <property type="gene ID" value="AUR62006279"/>
</dbReference>
<dbReference type="PANTHER" id="PTHR31286">
    <property type="entry name" value="GLYCINE-RICH CELL WALL STRUCTURAL PROTEIN 1.8-LIKE"/>
    <property type="match status" value="1"/>
</dbReference>
<keyword evidence="1" id="KW-0862">Zinc</keyword>
<dbReference type="OMA" id="WGRESSE"/>
<evidence type="ECO:0000313" key="3">
    <source>
        <dbReference type="EnsemblPlants" id="AUR62006279-RA:cds"/>
    </source>
</evidence>
<dbReference type="Gramene" id="AUR62006279-RA">
    <property type="protein sequence ID" value="AUR62006279-RA:cds"/>
    <property type="gene ID" value="AUR62006279"/>
</dbReference>
<keyword evidence="1" id="KW-0479">Metal-binding</keyword>
<organism evidence="3 4">
    <name type="scientific">Chenopodium quinoa</name>
    <name type="common">Quinoa</name>
    <dbReference type="NCBI Taxonomy" id="63459"/>
    <lineage>
        <taxon>Eukaryota</taxon>
        <taxon>Viridiplantae</taxon>
        <taxon>Streptophyta</taxon>
        <taxon>Embryophyta</taxon>
        <taxon>Tracheophyta</taxon>
        <taxon>Spermatophyta</taxon>
        <taxon>Magnoliopsida</taxon>
        <taxon>eudicotyledons</taxon>
        <taxon>Gunneridae</taxon>
        <taxon>Pentapetalae</taxon>
        <taxon>Caryophyllales</taxon>
        <taxon>Chenopodiaceae</taxon>
        <taxon>Chenopodioideae</taxon>
        <taxon>Atripliceae</taxon>
        <taxon>Chenopodium</taxon>
    </lineage>
</organism>
<dbReference type="InterPro" id="IPR001878">
    <property type="entry name" value="Znf_CCHC"/>
</dbReference>
<reference evidence="3" key="1">
    <citation type="journal article" date="2017" name="Nature">
        <title>The genome of Chenopodium quinoa.</title>
        <authorList>
            <person name="Jarvis D.E."/>
            <person name="Ho Y.S."/>
            <person name="Lightfoot D.J."/>
            <person name="Schmoeckel S.M."/>
            <person name="Li B."/>
            <person name="Borm T.J.A."/>
            <person name="Ohyanagi H."/>
            <person name="Mineta K."/>
            <person name="Michell C.T."/>
            <person name="Saber N."/>
            <person name="Kharbatia N.M."/>
            <person name="Rupper R.R."/>
            <person name="Sharp A.R."/>
            <person name="Dally N."/>
            <person name="Boughton B.A."/>
            <person name="Woo Y.H."/>
            <person name="Gao G."/>
            <person name="Schijlen E.G.W.M."/>
            <person name="Guo X."/>
            <person name="Momin A.A."/>
            <person name="Negrao S."/>
            <person name="Al-Babili S."/>
            <person name="Gehring C."/>
            <person name="Roessner U."/>
            <person name="Jung C."/>
            <person name="Murphy K."/>
            <person name="Arold S.T."/>
            <person name="Gojobori T."/>
            <person name="van der Linden C.G."/>
            <person name="van Loo E.N."/>
            <person name="Jellen E.N."/>
            <person name="Maughan P.J."/>
            <person name="Tester M."/>
        </authorList>
    </citation>
    <scope>NUCLEOTIDE SEQUENCE [LARGE SCALE GENOMIC DNA]</scope>
    <source>
        <strain evidence="3">cv. PI 614886</strain>
    </source>
</reference>
<accession>A0A803L340</accession>
<dbReference type="PANTHER" id="PTHR31286:SF167">
    <property type="entry name" value="OS09G0268800 PROTEIN"/>
    <property type="match status" value="1"/>
</dbReference>
<dbReference type="AlphaFoldDB" id="A0A803L340"/>
<dbReference type="Pfam" id="PF14392">
    <property type="entry name" value="zf-CCHC_4"/>
    <property type="match status" value="1"/>
</dbReference>
<protein>
    <recommendedName>
        <fullName evidence="2">CCHC-type domain-containing protein</fullName>
    </recommendedName>
</protein>
<evidence type="ECO:0000313" key="4">
    <source>
        <dbReference type="Proteomes" id="UP000596660"/>
    </source>
</evidence>
<reference evidence="3" key="2">
    <citation type="submission" date="2021-03" db="UniProtKB">
        <authorList>
            <consortium name="EnsemblPlants"/>
        </authorList>
    </citation>
    <scope>IDENTIFICATION</scope>
</reference>
<dbReference type="GO" id="GO:0003676">
    <property type="term" value="F:nucleic acid binding"/>
    <property type="evidence" value="ECO:0007669"/>
    <property type="project" value="InterPro"/>
</dbReference>
<dbReference type="InterPro" id="IPR025836">
    <property type="entry name" value="Zn_knuckle_CX2CX4HX4C"/>
</dbReference>
<evidence type="ECO:0000259" key="2">
    <source>
        <dbReference type="PROSITE" id="PS50158"/>
    </source>
</evidence>
<evidence type="ECO:0000256" key="1">
    <source>
        <dbReference type="PROSITE-ProRule" id="PRU00047"/>
    </source>
</evidence>
<dbReference type="GO" id="GO:0008270">
    <property type="term" value="F:zinc ion binding"/>
    <property type="evidence" value="ECO:0007669"/>
    <property type="project" value="UniProtKB-KW"/>
</dbReference>
<keyword evidence="4" id="KW-1185">Reference proteome</keyword>
<keyword evidence="1" id="KW-0863">Zinc-finger</keyword>
<dbReference type="PROSITE" id="PS50158">
    <property type="entry name" value="ZF_CCHC"/>
    <property type="match status" value="1"/>
</dbReference>
<proteinExistence type="predicted"/>